<dbReference type="OMA" id="WTEWVNW"/>
<feature type="transmembrane region" description="Helical" evidence="2">
    <location>
        <begin position="28"/>
        <end position="48"/>
    </location>
</feature>
<accession>A0A0M9G885</accession>
<name>A0A0M9G885_LEPPY</name>
<dbReference type="Proteomes" id="UP000037923">
    <property type="component" value="Unassembled WGS sequence"/>
</dbReference>
<sequence>MNSTGIAGHSADAEWSLHIYDAGEPPSATVLALWLLLSLCVTLLFLVVRPAATRRVREDADSSGEPKHTQPVQPQADSGVFAAYTLRLLAAVWTLPLYDVVHRTCCYLRLTPYMLARHRLLPLGASFLSDGLWTEWVNWARLYVLCGASLSSSFSTPTVNTTAATSSEVCSGWQLPLAGVLDYHQYPEYAALNTSRLPLGTEVALYHRMSIEALVITAVTVVHLHTVFNMIHHIFCTSSRKLKSAVDAETVSADEHSAPRADPPQETSHLEGAAQATRINGTSQLTTALRQADTPGDDAWVDSPEALAEEEARRLEDANCQAGGTHAGHHAEVVFSNSHTTRLLQHCWPCAVSAAYAAMYAYVGGLPLLMTMVFPCAIVLTCVVAMLTPT</sequence>
<dbReference type="RefSeq" id="XP_015663086.1">
    <property type="nucleotide sequence ID" value="XM_015797566.1"/>
</dbReference>
<evidence type="ECO:0000313" key="4">
    <source>
        <dbReference type="Proteomes" id="UP000037923"/>
    </source>
</evidence>
<gene>
    <name evidence="3" type="ORF">ABB37_01163</name>
</gene>
<feature type="transmembrane region" description="Helical" evidence="2">
    <location>
        <begin position="368"/>
        <end position="387"/>
    </location>
</feature>
<dbReference type="EMBL" id="LGTL01000002">
    <property type="protein sequence ID" value="KPA84647.1"/>
    <property type="molecule type" value="Genomic_DNA"/>
</dbReference>
<keyword evidence="2" id="KW-0472">Membrane</keyword>
<dbReference type="OrthoDB" id="248096at2759"/>
<proteinExistence type="predicted"/>
<keyword evidence="2" id="KW-0812">Transmembrane</keyword>
<reference evidence="3 4" key="1">
    <citation type="submission" date="2015-07" db="EMBL/GenBank/DDBJ databases">
        <title>High-quality genome of monoxenous trypanosomatid Leptomonas pyrrhocoris.</title>
        <authorList>
            <person name="Flegontov P."/>
            <person name="Butenko A."/>
            <person name="Firsov S."/>
            <person name="Vlcek C."/>
            <person name="Logacheva M.D."/>
            <person name="Field M."/>
            <person name="Filatov D."/>
            <person name="Flegontova O."/>
            <person name="Gerasimov E."/>
            <person name="Jackson A.P."/>
            <person name="Kelly S."/>
            <person name="Opperdoes F."/>
            <person name="O'Reilly A."/>
            <person name="Votypka J."/>
            <person name="Yurchenko V."/>
            <person name="Lukes J."/>
        </authorList>
    </citation>
    <scope>NUCLEOTIDE SEQUENCE [LARGE SCALE GENOMIC DNA]</scope>
    <source>
        <strain evidence="3">H10</strain>
    </source>
</reference>
<protein>
    <submittedName>
        <fullName evidence="3">Uncharacterized protein</fullName>
    </submittedName>
</protein>
<keyword evidence="2" id="KW-1133">Transmembrane helix</keyword>
<dbReference type="GeneID" id="26901458"/>
<comment type="caution">
    <text evidence="3">The sequence shown here is derived from an EMBL/GenBank/DDBJ whole genome shotgun (WGS) entry which is preliminary data.</text>
</comment>
<feature type="region of interest" description="Disordered" evidence="1">
    <location>
        <begin position="247"/>
        <end position="271"/>
    </location>
</feature>
<evidence type="ECO:0000256" key="1">
    <source>
        <dbReference type="SAM" id="MobiDB-lite"/>
    </source>
</evidence>
<dbReference type="AlphaFoldDB" id="A0A0M9G885"/>
<organism evidence="3 4">
    <name type="scientific">Leptomonas pyrrhocoris</name>
    <name type="common">Firebug parasite</name>
    <dbReference type="NCBI Taxonomy" id="157538"/>
    <lineage>
        <taxon>Eukaryota</taxon>
        <taxon>Discoba</taxon>
        <taxon>Euglenozoa</taxon>
        <taxon>Kinetoplastea</taxon>
        <taxon>Metakinetoplastina</taxon>
        <taxon>Trypanosomatida</taxon>
        <taxon>Trypanosomatidae</taxon>
        <taxon>Leishmaniinae</taxon>
        <taxon>Leptomonas</taxon>
    </lineage>
</organism>
<keyword evidence="4" id="KW-1185">Reference proteome</keyword>
<dbReference type="VEuPathDB" id="TriTrypDB:LpyrH10_02_1370"/>
<evidence type="ECO:0000256" key="2">
    <source>
        <dbReference type="SAM" id="Phobius"/>
    </source>
</evidence>
<evidence type="ECO:0000313" key="3">
    <source>
        <dbReference type="EMBL" id="KPA84647.1"/>
    </source>
</evidence>